<evidence type="ECO:0008006" key="4">
    <source>
        <dbReference type="Google" id="ProtNLM"/>
    </source>
</evidence>
<dbReference type="KEGG" id="lem:LEN_2229"/>
<name>A0AAU9AG14_LYSEN</name>
<dbReference type="GeneID" id="83064094"/>
<dbReference type="AlphaFoldDB" id="A0AAU9AG14"/>
<protein>
    <recommendedName>
        <fullName evidence="4">Lipoprotein</fullName>
    </recommendedName>
</protein>
<sequence length="178" mass="18796">MKSQNTGWVRIAALGALLALGGCDLASNSQPAAAAAEQHAPASAAATPATPATPATATATATATACPSQDFDAFLAAFADDIEVQRAFTQRPLRSETVDANADPEPKPVTAMLDGDALSFPLMASRAKQQAEGLVLSQTELNGDKQVMLAKPDTDYQLSFFFRKGECWTLYRMRDDSL</sequence>
<feature type="chain" id="PRO_5043504818" description="Lipoprotein" evidence="1">
    <location>
        <begin position="35"/>
        <end position="178"/>
    </location>
</feature>
<reference evidence="2 3" key="1">
    <citation type="journal article" date="2017" name="DNA Res.">
        <title>Complete genome sequence and expression profile of the commercial lytic enzyme producer Lysobacter enzymogenes M497-1.</title>
        <authorList>
            <person name="Takami H."/>
            <person name="Toyoda A."/>
            <person name="Uchiyama I."/>
            <person name="Itoh T."/>
            <person name="Takaki Y."/>
            <person name="Arai W."/>
            <person name="Nishi S."/>
            <person name="Kawai M."/>
            <person name="Shinya K."/>
            <person name="Ikeda H."/>
        </authorList>
    </citation>
    <scope>NUCLEOTIDE SEQUENCE [LARGE SCALE GENOMIC DNA]</scope>
    <source>
        <strain evidence="2 3">M497-1</strain>
    </source>
</reference>
<dbReference type="PROSITE" id="PS51257">
    <property type="entry name" value="PROKAR_LIPOPROTEIN"/>
    <property type="match status" value="1"/>
</dbReference>
<keyword evidence="1" id="KW-0732">Signal</keyword>
<dbReference type="RefSeq" id="WP_096377801.1">
    <property type="nucleotide sequence ID" value="NZ_AP014940.1"/>
</dbReference>
<accession>A0AAU9AG14</accession>
<organism evidence="2 3">
    <name type="scientific">Lysobacter enzymogenes</name>
    <dbReference type="NCBI Taxonomy" id="69"/>
    <lineage>
        <taxon>Bacteria</taxon>
        <taxon>Pseudomonadati</taxon>
        <taxon>Pseudomonadota</taxon>
        <taxon>Gammaproteobacteria</taxon>
        <taxon>Lysobacterales</taxon>
        <taxon>Lysobacteraceae</taxon>
        <taxon>Lysobacter</taxon>
    </lineage>
</organism>
<proteinExistence type="predicted"/>
<evidence type="ECO:0000313" key="2">
    <source>
        <dbReference type="EMBL" id="BAV97716.1"/>
    </source>
</evidence>
<feature type="signal peptide" evidence="1">
    <location>
        <begin position="1"/>
        <end position="34"/>
    </location>
</feature>
<gene>
    <name evidence="2" type="ORF">LEN_2229</name>
</gene>
<evidence type="ECO:0000313" key="3">
    <source>
        <dbReference type="Proteomes" id="UP000218824"/>
    </source>
</evidence>
<evidence type="ECO:0000256" key="1">
    <source>
        <dbReference type="SAM" id="SignalP"/>
    </source>
</evidence>
<dbReference type="Proteomes" id="UP000218824">
    <property type="component" value="Chromosome"/>
</dbReference>
<dbReference type="EMBL" id="AP014940">
    <property type="protein sequence ID" value="BAV97716.1"/>
    <property type="molecule type" value="Genomic_DNA"/>
</dbReference>